<reference evidence="2 3" key="1">
    <citation type="journal article" date="2015" name="Sci. Rep.">
        <title>The power of single molecule real-time sequencing technology in the de novo assembly of a eukaryotic genome.</title>
        <authorList>
            <person name="Sakai H."/>
            <person name="Naito K."/>
            <person name="Ogiso-Tanaka E."/>
            <person name="Takahashi Y."/>
            <person name="Iseki K."/>
            <person name="Muto C."/>
            <person name="Satou K."/>
            <person name="Teruya K."/>
            <person name="Shiroma A."/>
            <person name="Shimoji M."/>
            <person name="Hirano T."/>
            <person name="Itoh T."/>
            <person name="Kaga A."/>
            <person name="Tomooka N."/>
        </authorList>
    </citation>
    <scope>NUCLEOTIDE SEQUENCE [LARGE SCALE GENOMIC DNA]</scope>
    <source>
        <strain evidence="3">cv. Shumari</strain>
    </source>
</reference>
<dbReference type="Proteomes" id="UP000291084">
    <property type="component" value="Chromosome 1"/>
</dbReference>
<organism evidence="2 3">
    <name type="scientific">Vigna angularis var. angularis</name>
    <dbReference type="NCBI Taxonomy" id="157739"/>
    <lineage>
        <taxon>Eukaryota</taxon>
        <taxon>Viridiplantae</taxon>
        <taxon>Streptophyta</taxon>
        <taxon>Embryophyta</taxon>
        <taxon>Tracheophyta</taxon>
        <taxon>Spermatophyta</taxon>
        <taxon>Magnoliopsida</taxon>
        <taxon>eudicotyledons</taxon>
        <taxon>Gunneridae</taxon>
        <taxon>Pentapetalae</taxon>
        <taxon>rosids</taxon>
        <taxon>fabids</taxon>
        <taxon>Fabales</taxon>
        <taxon>Fabaceae</taxon>
        <taxon>Papilionoideae</taxon>
        <taxon>50 kb inversion clade</taxon>
        <taxon>NPAAA clade</taxon>
        <taxon>indigoferoid/millettioid clade</taxon>
        <taxon>Phaseoleae</taxon>
        <taxon>Vigna</taxon>
    </lineage>
</organism>
<evidence type="ECO:0000256" key="1">
    <source>
        <dbReference type="SAM" id="MobiDB-lite"/>
    </source>
</evidence>
<keyword evidence="3" id="KW-1185">Reference proteome</keyword>
<gene>
    <name evidence="2" type="primary">Vigan.01G202500</name>
    <name evidence="2" type="ORF">VIGAN_01202500</name>
</gene>
<evidence type="ECO:0000313" key="3">
    <source>
        <dbReference type="Proteomes" id="UP000291084"/>
    </source>
</evidence>
<sequence length="81" mass="9214">MTLTVTTSHPSTTVCFHSFRQKAPSKSQPRTTKTQVHNPNRKRFHRLHHGREGKEIIISLARKREKQGRRVGTAVGDDLDG</sequence>
<protein>
    <submittedName>
        <fullName evidence="2">Uncharacterized protein</fullName>
    </submittedName>
</protein>
<feature type="region of interest" description="Disordered" evidence="1">
    <location>
        <begin position="19"/>
        <end position="43"/>
    </location>
</feature>
<name>A0A0S3R1C4_PHAAN</name>
<dbReference type="EMBL" id="AP015034">
    <property type="protein sequence ID" value="BAT74370.1"/>
    <property type="molecule type" value="Genomic_DNA"/>
</dbReference>
<dbReference type="AlphaFoldDB" id="A0A0S3R1C4"/>
<accession>A0A0S3R1C4</accession>
<proteinExistence type="predicted"/>
<feature type="compositionally biased region" description="Polar residues" evidence="1">
    <location>
        <begin position="24"/>
        <end position="38"/>
    </location>
</feature>
<evidence type="ECO:0000313" key="2">
    <source>
        <dbReference type="EMBL" id="BAT74370.1"/>
    </source>
</evidence>